<dbReference type="InterPro" id="IPR036921">
    <property type="entry name" value="PurM-like_N_sf"/>
</dbReference>
<evidence type="ECO:0000256" key="2">
    <source>
        <dbReference type="ARBA" id="ARBA00005174"/>
    </source>
</evidence>
<evidence type="ECO:0000256" key="1">
    <source>
        <dbReference type="ARBA" id="ARBA00004686"/>
    </source>
</evidence>
<dbReference type="AlphaFoldDB" id="A0A7R9PV31"/>
<keyword evidence="6" id="KW-0479">Metal-binding</keyword>
<dbReference type="GO" id="GO:0046084">
    <property type="term" value="P:adenine biosynthetic process"/>
    <property type="evidence" value="ECO:0007669"/>
    <property type="project" value="TreeGrafter"/>
</dbReference>
<dbReference type="FunFam" id="3.90.600.10:FF:000001">
    <property type="entry name" value="Trifunctional purine biosynthetic protein adenosine-3"/>
    <property type="match status" value="1"/>
</dbReference>
<dbReference type="FunFam" id="3.30.470.20:FF:000018">
    <property type="entry name" value="Trifunctional purine biosynthetic protein adenosine-3"/>
    <property type="match status" value="1"/>
</dbReference>
<dbReference type="InterPro" id="IPR020560">
    <property type="entry name" value="PRibGlycinamide_synth_C-dom"/>
</dbReference>
<keyword evidence="15" id="KW-1185">Reference proteome</keyword>
<gene>
    <name evidence="14" type="ORF">OSB1V03_LOCUS2265</name>
</gene>
<dbReference type="Pfam" id="PF00586">
    <property type="entry name" value="AIRS"/>
    <property type="match status" value="1"/>
</dbReference>
<protein>
    <recommendedName>
        <fullName evidence="13">ATP-grasp domain-containing protein</fullName>
    </recommendedName>
</protein>
<dbReference type="InterPro" id="IPR004733">
    <property type="entry name" value="PurM_cligase"/>
</dbReference>
<dbReference type="OrthoDB" id="6478464at2759"/>
<dbReference type="Pfam" id="PF02769">
    <property type="entry name" value="AIRS_C"/>
    <property type="match status" value="1"/>
</dbReference>
<dbReference type="NCBIfam" id="TIGR00877">
    <property type="entry name" value="purD"/>
    <property type="match status" value="1"/>
</dbReference>
<comment type="similarity">
    <text evidence="3">In the N-terminal section; belongs to the GARS family.</text>
</comment>
<reference evidence="14" key="1">
    <citation type="submission" date="2020-11" db="EMBL/GenBank/DDBJ databases">
        <authorList>
            <person name="Tran Van P."/>
        </authorList>
    </citation>
    <scope>NUCLEOTIDE SEQUENCE</scope>
</reference>
<evidence type="ECO:0000256" key="4">
    <source>
        <dbReference type="ARBA" id="ARBA00022598"/>
    </source>
</evidence>
<accession>A0A7R9PV31</accession>
<dbReference type="Pfam" id="PF01071">
    <property type="entry name" value="GARS_A"/>
    <property type="match status" value="1"/>
</dbReference>
<evidence type="ECO:0000256" key="11">
    <source>
        <dbReference type="ARBA" id="ARBA00023268"/>
    </source>
</evidence>
<dbReference type="CDD" id="cd08645">
    <property type="entry name" value="FMT_core_GART"/>
    <property type="match status" value="1"/>
</dbReference>
<proteinExistence type="inferred from homology"/>
<keyword evidence="10" id="KW-0464">Manganese</keyword>
<dbReference type="GO" id="GO:0005829">
    <property type="term" value="C:cytosol"/>
    <property type="evidence" value="ECO:0007669"/>
    <property type="project" value="TreeGrafter"/>
</dbReference>
<evidence type="ECO:0000256" key="7">
    <source>
        <dbReference type="ARBA" id="ARBA00022741"/>
    </source>
</evidence>
<comment type="pathway">
    <text evidence="2">Purine metabolism; IMP biosynthesis via de novo pathway; N(1)-(5-phospho-D-ribosyl)glycinamide from 5-phospho-alpha-D-ribose 1-diphosphate: step 2/2.</text>
</comment>
<dbReference type="Pfam" id="PF02843">
    <property type="entry name" value="GARS_C"/>
    <property type="match status" value="1"/>
</dbReference>
<dbReference type="EMBL" id="OC855332">
    <property type="protein sequence ID" value="CAD7621795.1"/>
    <property type="molecule type" value="Genomic_DNA"/>
</dbReference>
<dbReference type="Proteomes" id="UP000759131">
    <property type="component" value="Unassembled WGS sequence"/>
</dbReference>
<evidence type="ECO:0000256" key="9">
    <source>
        <dbReference type="ARBA" id="ARBA00022840"/>
    </source>
</evidence>
<dbReference type="UniPathway" id="UPA00074">
    <property type="reaction ID" value="UER00125"/>
</dbReference>
<dbReference type="SUPFAM" id="SSF53328">
    <property type="entry name" value="Formyltransferase"/>
    <property type="match status" value="1"/>
</dbReference>
<dbReference type="FunFam" id="3.30.1490.20:FF:000006">
    <property type="entry name" value="phosphoribosylamine--glycine ligase, chloroplastic-like"/>
    <property type="match status" value="1"/>
</dbReference>
<dbReference type="Pfam" id="PF00551">
    <property type="entry name" value="Formyl_trans_N"/>
    <property type="match status" value="1"/>
</dbReference>
<dbReference type="SUPFAM" id="SSF56059">
    <property type="entry name" value="Glutathione synthetase ATP-binding domain-like"/>
    <property type="match status" value="1"/>
</dbReference>
<sequence length="969" mass="106230">MSETVLLLGSGSREHTLAWKLVQSHKVNKIYVAPGNGGIHTLGSKVQTVDLDIKNVDKVVEWCLQNKPQLVVVGPEDPLERGVVDKLSEKGIRCFGPNRAAAQIESNKSFAKDFMKAHDIPTARYQNFKDANEAKNFIKNANFKALVVKASGLAAGKGVIVAANVEEACNAVDSILVNKSFGSAGDVVVVEELLEGDEVSVLALTDGTHFKTLLPSQDHKRAYENDRGPNTGGMGAYCPYPFLDSKSVEIIERDILRKTIDGLRKDGKPFVGLLFAGLMITRDGPKVIEFNCRFGDPETQSVIPLLDSDLYDIFNACTQQKLNTIELKWKNKSSCGVVVASEGYPNTPIKGQLIEGIDEAIKAGLLVFHGGTQYKDNKFYNSGGRILTVVAVEDDLGTAVKNALKGANLIKIEHSFYRKDIANKALIRLPKSLDYKSSGVDIIAGEELVNKIKKFTNDTNRSGVMDQIGGFGALFDLKAAKYNDPILVSGTDGVGTKLRVALEYGKVDTVGIDLVAMCVNDILVQGAEPLYFLDYYACSKLDVNIGAKVVEGIAKGCKESNCALIDLISKSHLKMLKLLFNKFMFRGRDSGLRPLHTPATETKPAKTTPSTTLCLGKRGRVTISSVTTSLTAGFQWYLTPFDKTKTFGDVLLAPTKLYVKPLLKAIQSGKIKALSHITGGGLIENIPRTLPKHLAVVLDASKWEVQDIYKWIKSEGNIADREMLKTFNCGLGMICIVSQSDAPSVLDMIHSRPLFRFCVNGDYFFFSHRQDLSGSGTNFQAIADYVKQNASNTAIDLALVVSDKKDVEGVARAQREGITTKIFIKKKIESREEFDERIQKVLLEHSIDIVCLAGYMRIMTETFVNSWSGRMINIHPSILPLFKGMAAYQQALDAKVKLTGCTVHFVTPEMDAGPIIAQSPIPIEVNDTVDTLMEKGKRIEHQTYPKALELLARGKIALSSDKNSIVYNI</sequence>
<keyword evidence="8" id="KW-0658">Purine biosynthesis</keyword>
<keyword evidence="5" id="KW-0808">Transferase</keyword>
<organism evidence="14">
    <name type="scientific">Medioppia subpectinata</name>
    <dbReference type="NCBI Taxonomy" id="1979941"/>
    <lineage>
        <taxon>Eukaryota</taxon>
        <taxon>Metazoa</taxon>
        <taxon>Ecdysozoa</taxon>
        <taxon>Arthropoda</taxon>
        <taxon>Chelicerata</taxon>
        <taxon>Arachnida</taxon>
        <taxon>Acari</taxon>
        <taxon>Acariformes</taxon>
        <taxon>Sarcoptiformes</taxon>
        <taxon>Oribatida</taxon>
        <taxon>Brachypylina</taxon>
        <taxon>Oppioidea</taxon>
        <taxon>Oppiidae</taxon>
        <taxon>Medioppia</taxon>
    </lineage>
</organism>
<dbReference type="SUPFAM" id="SSF56042">
    <property type="entry name" value="PurM C-terminal domain-like"/>
    <property type="match status" value="1"/>
</dbReference>
<dbReference type="SUPFAM" id="SSF55326">
    <property type="entry name" value="PurM N-terminal domain-like"/>
    <property type="match status" value="1"/>
</dbReference>
<name>A0A7R9PV31_9ACAR</name>
<dbReference type="InterPro" id="IPR010918">
    <property type="entry name" value="PurM-like_C_dom"/>
</dbReference>
<dbReference type="GO" id="GO:0004637">
    <property type="term" value="F:phosphoribosylamine-glycine ligase activity"/>
    <property type="evidence" value="ECO:0007669"/>
    <property type="project" value="InterPro"/>
</dbReference>
<dbReference type="InterPro" id="IPR036477">
    <property type="entry name" value="Formyl_transf_N_sf"/>
</dbReference>
<evidence type="ECO:0000256" key="3">
    <source>
        <dbReference type="ARBA" id="ARBA00007423"/>
    </source>
</evidence>
<dbReference type="GO" id="GO:0004644">
    <property type="term" value="F:phosphoribosylglycinamide formyltransferase activity"/>
    <property type="evidence" value="ECO:0007669"/>
    <property type="project" value="InterPro"/>
</dbReference>
<feature type="domain" description="ATP-grasp" evidence="13">
    <location>
        <begin position="112"/>
        <end position="319"/>
    </location>
</feature>
<dbReference type="GO" id="GO:0046872">
    <property type="term" value="F:metal ion binding"/>
    <property type="evidence" value="ECO:0007669"/>
    <property type="project" value="UniProtKB-KW"/>
</dbReference>
<dbReference type="GO" id="GO:0005524">
    <property type="term" value="F:ATP binding"/>
    <property type="evidence" value="ECO:0007669"/>
    <property type="project" value="UniProtKB-UniRule"/>
</dbReference>
<dbReference type="SMART" id="SM01210">
    <property type="entry name" value="GARS_C"/>
    <property type="match status" value="1"/>
</dbReference>
<keyword evidence="9 12" id="KW-0067">ATP-binding</keyword>
<dbReference type="CDD" id="cd02196">
    <property type="entry name" value="PurM"/>
    <property type="match status" value="1"/>
</dbReference>
<evidence type="ECO:0000313" key="15">
    <source>
        <dbReference type="Proteomes" id="UP000759131"/>
    </source>
</evidence>
<keyword evidence="11" id="KW-0511">Multifunctional enzyme</keyword>
<dbReference type="Gene3D" id="3.40.50.20">
    <property type="match status" value="1"/>
</dbReference>
<dbReference type="GO" id="GO:0004641">
    <property type="term" value="F:phosphoribosylformylglycinamidine cyclo-ligase activity"/>
    <property type="evidence" value="ECO:0007669"/>
    <property type="project" value="InterPro"/>
</dbReference>
<comment type="pathway">
    <text evidence="1">Purine metabolism; IMP biosynthesis via de novo pathway; 5-amino-1-(5-phospho-D-ribosyl)imidazole from N(2)-formyl-N(1)-(5-phospho-D-ribosyl)glycinamide: step 2/2.</text>
</comment>
<dbReference type="Gene3D" id="3.30.470.20">
    <property type="entry name" value="ATP-grasp fold, B domain"/>
    <property type="match status" value="1"/>
</dbReference>
<dbReference type="HAMAP" id="MF_00138">
    <property type="entry name" value="GARS"/>
    <property type="match status" value="1"/>
</dbReference>
<dbReference type="Gene3D" id="3.30.1490.20">
    <property type="entry name" value="ATP-grasp fold, A domain"/>
    <property type="match status" value="1"/>
</dbReference>
<dbReference type="InterPro" id="IPR020561">
    <property type="entry name" value="PRibGlycinamid_synth_ATP-grasp"/>
</dbReference>
<dbReference type="Gene3D" id="3.90.650.10">
    <property type="entry name" value="PurM-like C-terminal domain"/>
    <property type="match status" value="1"/>
</dbReference>
<evidence type="ECO:0000313" key="14">
    <source>
        <dbReference type="EMBL" id="CAD7621795.1"/>
    </source>
</evidence>
<dbReference type="Gene3D" id="3.40.50.170">
    <property type="entry name" value="Formyl transferase, N-terminal domain"/>
    <property type="match status" value="1"/>
</dbReference>
<dbReference type="InterPro" id="IPR020559">
    <property type="entry name" value="PRibGlycinamide_synth_CS"/>
</dbReference>
<dbReference type="HAMAP" id="MF_01930">
    <property type="entry name" value="PurN"/>
    <property type="match status" value="1"/>
</dbReference>
<dbReference type="SUPFAM" id="SSF51246">
    <property type="entry name" value="Rudiment single hybrid motif"/>
    <property type="match status" value="1"/>
</dbReference>
<dbReference type="InterPro" id="IPR016185">
    <property type="entry name" value="PreATP-grasp_dom_sf"/>
</dbReference>
<evidence type="ECO:0000256" key="6">
    <source>
        <dbReference type="ARBA" id="ARBA00022723"/>
    </source>
</evidence>
<dbReference type="PROSITE" id="PS50975">
    <property type="entry name" value="ATP_GRASP"/>
    <property type="match status" value="1"/>
</dbReference>
<dbReference type="InterPro" id="IPR013815">
    <property type="entry name" value="ATP_grasp_subdomain_1"/>
</dbReference>
<dbReference type="Pfam" id="PF02844">
    <property type="entry name" value="GARS_N"/>
    <property type="match status" value="1"/>
</dbReference>
<dbReference type="InterPro" id="IPR036676">
    <property type="entry name" value="PurM-like_C_sf"/>
</dbReference>
<dbReference type="Gene3D" id="3.90.600.10">
    <property type="entry name" value="Phosphoribosylglycinamide synthetase, C-terminal domain"/>
    <property type="match status" value="1"/>
</dbReference>
<dbReference type="SMART" id="SM01209">
    <property type="entry name" value="GARS_A"/>
    <property type="match status" value="1"/>
</dbReference>
<dbReference type="NCBIfam" id="TIGR00639">
    <property type="entry name" value="PurN"/>
    <property type="match status" value="1"/>
</dbReference>
<dbReference type="InterPro" id="IPR000115">
    <property type="entry name" value="PRibGlycinamide_synth"/>
</dbReference>
<evidence type="ECO:0000256" key="5">
    <source>
        <dbReference type="ARBA" id="ARBA00022679"/>
    </source>
</evidence>
<evidence type="ECO:0000259" key="13">
    <source>
        <dbReference type="PROSITE" id="PS50975"/>
    </source>
</evidence>
<keyword evidence="4" id="KW-0436">Ligase</keyword>
<evidence type="ECO:0000256" key="8">
    <source>
        <dbReference type="ARBA" id="ARBA00022755"/>
    </source>
</evidence>
<evidence type="ECO:0000256" key="10">
    <source>
        <dbReference type="ARBA" id="ARBA00023211"/>
    </source>
</evidence>
<dbReference type="InterPro" id="IPR011054">
    <property type="entry name" value="Rudment_hybrid_motif"/>
</dbReference>
<dbReference type="Gene3D" id="3.30.1330.10">
    <property type="entry name" value="PurM-like, N-terminal domain"/>
    <property type="match status" value="1"/>
</dbReference>
<dbReference type="PROSITE" id="PS00184">
    <property type="entry name" value="GARS"/>
    <property type="match status" value="1"/>
</dbReference>
<dbReference type="InterPro" id="IPR011761">
    <property type="entry name" value="ATP-grasp"/>
</dbReference>
<dbReference type="InterPro" id="IPR020562">
    <property type="entry name" value="PRibGlycinamide_synth_N"/>
</dbReference>
<dbReference type="EMBL" id="CAJPIZ010000757">
    <property type="protein sequence ID" value="CAG2102225.1"/>
    <property type="molecule type" value="Genomic_DNA"/>
</dbReference>
<dbReference type="InterPro" id="IPR016188">
    <property type="entry name" value="PurM-like_N"/>
</dbReference>
<dbReference type="InterPro" id="IPR002376">
    <property type="entry name" value="Formyl_transf_N"/>
</dbReference>
<dbReference type="InterPro" id="IPR004607">
    <property type="entry name" value="GART"/>
</dbReference>
<dbReference type="PANTHER" id="PTHR10520">
    <property type="entry name" value="TRIFUNCTIONAL PURINE BIOSYNTHETIC PROTEIN ADENOSINE-3-RELATED"/>
    <property type="match status" value="1"/>
</dbReference>
<keyword evidence="7 12" id="KW-0547">Nucleotide-binding</keyword>
<dbReference type="SUPFAM" id="SSF52440">
    <property type="entry name" value="PreATP-grasp domain"/>
    <property type="match status" value="1"/>
</dbReference>
<dbReference type="GO" id="GO:0006189">
    <property type="term" value="P:'de novo' IMP biosynthetic process"/>
    <property type="evidence" value="ECO:0007669"/>
    <property type="project" value="UniProtKB-UniPathway"/>
</dbReference>
<dbReference type="FunFam" id="3.40.50.20:FF:000006">
    <property type="entry name" value="Phosphoribosylamine--glycine ligase, chloroplastic"/>
    <property type="match status" value="1"/>
</dbReference>
<dbReference type="PANTHER" id="PTHR10520:SF12">
    <property type="entry name" value="TRIFUNCTIONAL PURINE BIOSYNTHETIC PROTEIN ADENOSINE-3"/>
    <property type="match status" value="1"/>
</dbReference>
<evidence type="ECO:0000256" key="12">
    <source>
        <dbReference type="PROSITE-ProRule" id="PRU00409"/>
    </source>
</evidence>
<dbReference type="InterPro" id="IPR037123">
    <property type="entry name" value="PRibGlycinamide_synth_C_sf"/>
</dbReference>